<dbReference type="EMBL" id="HBJB01000546">
    <property type="protein sequence ID" value="CAE0840437.1"/>
    <property type="molecule type" value="Transcribed_RNA"/>
</dbReference>
<organism evidence="2">
    <name type="scientific">Oxyrrhis marina</name>
    <name type="common">Dinoflagellate</name>
    <dbReference type="NCBI Taxonomy" id="2969"/>
    <lineage>
        <taxon>Eukaryota</taxon>
        <taxon>Sar</taxon>
        <taxon>Alveolata</taxon>
        <taxon>Dinophyceae</taxon>
        <taxon>Oxyrrhinales</taxon>
        <taxon>Oxyrrhinaceae</taxon>
        <taxon>Oxyrrhis</taxon>
    </lineage>
</organism>
<accession>A0A7S4GLG4</accession>
<reference evidence="2" key="1">
    <citation type="submission" date="2021-01" db="EMBL/GenBank/DDBJ databases">
        <authorList>
            <person name="Corre E."/>
            <person name="Pelletier E."/>
            <person name="Niang G."/>
            <person name="Scheremetjew M."/>
            <person name="Finn R."/>
            <person name="Kale V."/>
            <person name="Holt S."/>
            <person name="Cochrane G."/>
            <person name="Meng A."/>
            <person name="Brown T."/>
            <person name="Cohen L."/>
        </authorList>
    </citation>
    <scope>NUCLEOTIDE SEQUENCE</scope>
    <source>
        <strain evidence="2">LB1974</strain>
    </source>
</reference>
<dbReference type="AlphaFoldDB" id="A0A7S4GLG4"/>
<keyword evidence="1" id="KW-0732">Signal</keyword>
<name>A0A7S4GLG4_OXYMA</name>
<protein>
    <submittedName>
        <fullName evidence="2">Uncharacterized protein</fullName>
    </submittedName>
</protein>
<evidence type="ECO:0000313" key="2">
    <source>
        <dbReference type="EMBL" id="CAE0840437.1"/>
    </source>
</evidence>
<evidence type="ECO:0000256" key="1">
    <source>
        <dbReference type="SAM" id="SignalP"/>
    </source>
</evidence>
<sequence>MLLIMRVSFVLAGVVFGGLRLGDEPKTKVTVVPQKHEPIGQYEDKEAACAYCKKANPDPPAECHAGKCPKCSCCSNGGGRCIPKGEEGHGTCCDENRDKHYCWTTYDYKNETMAYEKCA</sequence>
<proteinExistence type="predicted"/>
<feature type="chain" id="PRO_5030658750" evidence="1">
    <location>
        <begin position="18"/>
        <end position="119"/>
    </location>
</feature>
<feature type="signal peptide" evidence="1">
    <location>
        <begin position="1"/>
        <end position="17"/>
    </location>
</feature>
<gene>
    <name evidence="2" type="ORF">OMAR00294_LOCUS476</name>
</gene>